<comment type="cofactor">
    <cofactor evidence="1">
        <name>Zn(2+)</name>
        <dbReference type="ChEBI" id="CHEBI:29105"/>
    </cofactor>
</comment>
<evidence type="ECO:0000256" key="3">
    <source>
        <dbReference type="ARBA" id="ARBA00022670"/>
    </source>
</evidence>
<accession>A0A382EZP5</accession>
<name>A0A382EZP5_9ZZZZ</name>
<evidence type="ECO:0000256" key="6">
    <source>
        <dbReference type="ARBA" id="ARBA00022833"/>
    </source>
</evidence>
<reference evidence="12" key="1">
    <citation type="submission" date="2018-05" db="EMBL/GenBank/DDBJ databases">
        <authorList>
            <person name="Lanie J.A."/>
            <person name="Ng W.-L."/>
            <person name="Kazmierczak K.M."/>
            <person name="Andrzejewski T.M."/>
            <person name="Davidsen T.M."/>
            <person name="Wayne K.J."/>
            <person name="Tettelin H."/>
            <person name="Glass J.I."/>
            <person name="Rusch D."/>
            <person name="Podicherti R."/>
            <person name="Tsui H.-C.T."/>
            <person name="Winkler M.E."/>
        </authorList>
    </citation>
    <scope>NUCLEOTIDE SEQUENCE</scope>
</reference>
<dbReference type="GO" id="GO:0016020">
    <property type="term" value="C:membrane"/>
    <property type="evidence" value="ECO:0007669"/>
    <property type="project" value="UniProtKB-SubCell"/>
</dbReference>
<evidence type="ECO:0000256" key="5">
    <source>
        <dbReference type="ARBA" id="ARBA00022801"/>
    </source>
</evidence>
<protein>
    <recommendedName>
        <fullName evidence="11">Peptidase M50 domain-containing protein</fullName>
    </recommendedName>
</protein>
<keyword evidence="5" id="KW-0378">Hydrolase</keyword>
<keyword evidence="4 10" id="KW-0812">Transmembrane</keyword>
<dbReference type="InterPro" id="IPR004387">
    <property type="entry name" value="Pept_M50_Zn"/>
</dbReference>
<evidence type="ECO:0000256" key="7">
    <source>
        <dbReference type="ARBA" id="ARBA00022989"/>
    </source>
</evidence>
<dbReference type="AlphaFoldDB" id="A0A382EZP5"/>
<dbReference type="EMBL" id="UINC01046834">
    <property type="protein sequence ID" value="SVB55341.1"/>
    <property type="molecule type" value="Genomic_DNA"/>
</dbReference>
<dbReference type="PANTHER" id="PTHR42837">
    <property type="entry name" value="REGULATOR OF SIGMA-E PROTEASE RSEP"/>
    <property type="match status" value="1"/>
</dbReference>
<proteinExistence type="predicted"/>
<keyword evidence="6" id="KW-0862">Zinc</keyword>
<evidence type="ECO:0000256" key="4">
    <source>
        <dbReference type="ARBA" id="ARBA00022692"/>
    </source>
</evidence>
<keyword evidence="7 10" id="KW-1133">Transmembrane helix</keyword>
<dbReference type="GO" id="GO:0004222">
    <property type="term" value="F:metalloendopeptidase activity"/>
    <property type="evidence" value="ECO:0007669"/>
    <property type="project" value="InterPro"/>
</dbReference>
<keyword evidence="8" id="KW-0482">Metalloprotease</keyword>
<comment type="subcellular location">
    <subcellularLocation>
        <location evidence="2">Membrane</location>
        <topology evidence="2">Multi-pass membrane protein</topology>
    </subcellularLocation>
</comment>
<dbReference type="InterPro" id="IPR008915">
    <property type="entry name" value="Peptidase_M50"/>
</dbReference>
<keyword evidence="9 10" id="KW-0472">Membrane</keyword>
<dbReference type="PANTHER" id="PTHR42837:SF2">
    <property type="entry name" value="MEMBRANE METALLOPROTEASE ARASP2, CHLOROPLASTIC-RELATED"/>
    <property type="match status" value="1"/>
</dbReference>
<feature type="transmembrane region" description="Helical" evidence="10">
    <location>
        <begin position="6"/>
        <end position="25"/>
    </location>
</feature>
<organism evidence="12">
    <name type="scientific">marine metagenome</name>
    <dbReference type="NCBI Taxonomy" id="408172"/>
    <lineage>
        <taxon>unclassified sequences</taxon>
        <taxon>metagenomes</taxon>
        <taxon>ecological metagenomes</taxon>
    </lineage>
</organism>
<feature type="non-terminal residue" evidence="12">
    <location>
        <position position="50"/>
    </location>
</feature>
<sequence>MTTLWATIVVIGVLVFVHELGHYLAARCVGIRVERFSVGFPPRLFTFTSE</sequence>
<evidence type="ECO:0000256" key="8">
    <source>
        <dbReference type="ARBA" id="ARBA00023049"/>
    </source>
</evidence>
<dbReference type="GO" id="GO:0006508">
    <property type="term" value="P:proteolysis"/>
    <property type="evidence" value="ECO:0007669"/>
    <property type="project" value="UniProtKB-KW"/>
</dbReference>
<evidence type="ECO:0000256" key="1">
    <source>
        <dbReference type="ARBA" id="ARBA00001947"/>
    </source>
</evidence>
<dbReference type="Pfam" id="PF02163">
    <property type="entry name" value="Peptidase_M50"/>
    <property type="match status" value="1"/>
</dbReference>
<evidence type="ECO:0000313" key="12">
    <source>
        <dbReference type="EMBL" id="SVB55341.1"/>
    </source>
</evidence>
<evidence type="ECO:0000256" key="9">
    <source>
        <dbReference type="ARBA" id="ARBA00023136"/>
    </source>
</evidence>
<evidence type="ECO:0000259" key="11">
    <source>
        <dbReference type="Pfam" id="PF02163"/>
    </source>
</evidence>
<feature type="domain" description="Peptidase M50" evidence="11">
    <location>
        <begin position="7"/>
        <end position="48"/>
    </location>
</feature>
<evidence type="ECO:0000256" key="10">
    <source>
        <dbReference type="SAM" id="Phobius"/>
    </source>
</evidence>
<gene>
    <name evidence="12" type="ORF">METZ01_LOCUS208195</name>
</gene>
<evidence type="ECO:0000256" key="2">
    <source>
        <dbReference type="ARBA" id="ARBA00004141"/>
    </source>
</evidence>
<keyword evidence="3" id="KW-0645">Protease</keyword>